<name>A0A0M0BP19_9ARCH</name>
<sequence length="77" mass="8596">MRITAARQYARGSTLPRSRLRWKERAASHENSYRRSKACSIFPAFVVIPFALASFPSSPSISPTTKLSREAGSREPV</sequence>
<evidence type="ECO:0000313" key="2">
    <source>
        <dbReference type="EMBL" id="KON30327.1"/>
    </source>
</evidence>
<organism evidence="2 3">
    <name type="scientific">miscellaneous Crenarchaeota group-15 archaeon DG-45</name>
    <dbReference type="NCBI Taxonomy" id="1685127"/>
    <lineage>
        <taxon>Archaea</taxon>
        <taxon>Candidatus Bathyarchaeota</taxon>
        <taxon>MCG-15</taxon>
    </lineage>
</organism>
<feature type="compositionally biased region" description="Basic and acidic residues" evidence="1">
    <location>
        <begin position="67"/>
        <end position="77"/>
    </location>
</feature>
<evidence type="ECO:0000256" key="1">
    <source>
        <dbReference type="SAM" id="MobiDB-lite"/>
    </source>
</evidence>
<dbReference type="AlphaFoldDB" id="A0A0M0BP19"/>
<gene>
    <name evidence="2" type="ORF">AC482_04165</name>
</gene>
<dbReference type="EMBL" id="LFWZ01000034">
    <property type="protein sequence ID" value="KON30327.1"/>
    <property type="molecule type" value="Genomic_DNA"/>
</dbReference>
<reference evidence="2 3" key="1">
    <citation type="submission" date="2015-06" db="EMBL/GenBank/DDBJ databases">
        <title>New insights into the roles of widespread benthic archaea in carbon and nitrogen cycling.</title>
        <authorList>
            <person name="Lazar C.S."/>
            <person name="Baker B.J."/>
            <person name="Seitz K.W."/>
            <person name="Hyde A.S."/>
            <person name="Dick G.J."/>
            <person name="Hinrichs K.-U."/>
            <person name="Teske A.P."/>
        </authorList>
    </citation>
    <scope>NUCLEOTIDE SEQUENCE [LARGE SCALE GENOMIC DNA]</scope>
    <source>
        <strain evidence="2">DG-45</strain>
    </source>
</reference>
<comment type="caution">
    <text evidence="2">The sequence shown here is derived from an EMBL/GenBank/DDBJ whole genome shotgun (WGS) entry which is preliminary data.</text>
</comment>
<feature type="region of interest" description="Disordered" evidence="1">
    <location>
        <begin position="55"/>
        <end position="77"/>
    </location>
</feature>
<proteinExistence type="predicted"/>
<feature type="compositionally biased region" description="Low complexity" evidence="1">
    <location>
        <begin position="55"/>
        <end position="66"/>
    </location>
</feature>
<accession>A0A0M0BP19</accession>
<protein>
    <submittedName>
        <fullName evidence="2">Uncharacterized protein</fullName>
    </submittedName>
</protein>
<dbReference type="Proteomes" id="UP000037210">
    <property type="component" value="Unassembled WGS sequence"/>
</dbReference>
<evidence type="ECO:0000313" key="3">
    <source>
        <dbReference type="Proteomes" id="UP000037210"/>
    </source>
</evidence>